<dbReference type="EMBL" id="CACRUT010000004">
    <property type="protein sequence ID" value="VYT69581.1"/>
    <property type="molecule type" value="Genomic_DNA"/>
</dbReference>
<keyword evidence="1" id="KW-1133">Transmembrane helix</keyword>
<keyword evidence="1" id="KW-0812">Transmembrane</keyword>
<gene>
    <name evidence="2" type="ORF">PCLFYP37_00893</name>
</gene>
<evidence type="ECO:0000256" key="1">
    <source>
        <dbReference type="SAM" id="Phobius"/>
    </source>
</evidence>
<accession>A0A6N2YRP7</accession>
<evidence type="ECO:0000313" key="2">
    <source>
        <dbReference type="EMBL" id="VYT69581.1"/>
    </source>
</evidence>
<organism evidence="2">
    <name type="scientific">Paraprevotella clara</name>
    <dbReference type="NCBI Taxonomy" id="454154"/>
    <lineage>
        <taxon>Bacteria</taxon>
        <taxon>Pseudomonadati</taxon>
        <taxon>Bacteroidota</taxon>
        <taxon>Bacteroidia</taxon>
        <taxon>Bacteroidales</taxon>
        <taxon>Prevotellaceae</taxon>
        <taxon>Paraprevotella</taxon>
    </lineage>
</organism>
<proteinExistence type="predicted"/>
<feature type="transmembrane region" description="Helical" evidence="1">
    <location>
        <begin position="59"/>
        <end position="77"/>
    </location>
</feature>
<feature type="transmembrane region" description="Helical" evidence="1">
    <location>
        <begin position="20"/>
        <end position="47"/>
    </location>
</feature>
<dbReference type="AlphaFoldDB" id="A0A6N2YRP7"/>
<protein>
    <submittedName>
        <fullName evidence="2">Uncharacterized protein</fullName>
    </submittedName>
</protein>
<reference evidence="2" key="1">
    <citation type="submission" date="2019-11" db="EMBL/GenBank/DDBJ databases">
        <authorList>
            <person name="Feng L."/>
        </authorList>
    </citation>
    <scope>NUCLEOTIDE SEQUENCE</scope>
    <source>
        <strain evidence="2">PclaraLFYP37</strain>
    </source>
</reference>
<sequence length="136" mass="13834">MGGLVSQSSVAYISSGSAGLAVLSAFASLFSVTVLGVEAVGIAVTFGVACTCGLGGMRLVGLSFFAVFFFLAVFDWLTSSVIPQRSSKDSCTPSEYFGRGSISGFSSTGCGFSVGVFTVCVEDTVSNFMAGCSISF</sequence>
<name>A0A6N2YRP7_9BACT</name>
<keyword evidence="1" id="KW-0472">Membrane</keyword>